<keyword evidence="1" id="KW-1133">Transmembrane helix</keyword>
<keyword evidence="3" id="KW-1185">Reference proteome</keyword>
<feature type="transmembrane region" description="Helical" evidence="1">
    <location>
        <begin position="20"/>
        <end position="44"/>
    </location>
</feature>
<dbReference type="Proteomes" id="UP001596302">
    <property type="component" value="Unassembled WGS sequence"/>
</dbReference>
<comment type="caution">
    <text evidence="2">The sequence shown here is derived from an EMBL/GenBank/DDBJ whole genome shotgun (WGS) entry which is preliminary data.</text>
</comment>
<reference evidence="3" key="1">
    <citation type="journal article" date="2019" name="Int. J. Syst. Evol. Microbiol.">
        <title>The Global Catalogue of Microorganisms (GCM) 10K type strain sequencing project: providing services to taxonomists for standard genome sequencing and annotation.</title>
        <authorList>
            <consortium name="The Broad Institute Genomics Platform"/>
            <consortium name="The Broad Institute Genome Sequencing Center for Infectious Disease"/>
            <person name="Wu L."/>
            <person name="Ma J."/>
        </authorList>
    </citation>
    <scope>NUCLEOTIDE SEQUENCE [LARGE SCALE GENOMIC DNA]</scope>
    <source>
        <strain evidence="3">CCM 8391</strain>
    </source>
</reference>
<accession>A0ABW1IXM0</accession>
<keyword evidence="1" id="KW-0812">Transmembrane</keyword>
<name>A0ABW1IXM0_9PSEU</name>
<dbReference type="RefSeq" id="WP_379581936.1">
    <property type="nucleotide sequence ID" value="NZ_JBHSQW010000002.1"/>
</dbReference>
<organism evidence="2 3">
    <name type="scientific">Pseudonocardia hispaniensis</name>
    <dbReference type="NCBI Taxonomy" id="904933"/>
    <lineage>
        <taxon>Bacteria</taxon>
        <taxon>Bacillati</taxon>
        <taxon>Actinomycetota</taxon>
        <taxon>Actinomycetes</taxon>
        <taxon>Pseudonocardiales</taxon>
        <taxon>Pseudonocardiaceae</taxon>
        <taxon>Pseudonocardia</taxon>
    </lineage>
</organism>
<evidence type="ECO:0000256" key="1">
    <source>
        <dbReference type="SAM" id="Phobius"/>
    </source>
</evidence>
<gene>
    <name evidence="2" type="ORF">ACFQE5_01620</name>
</gene>
<evidence type="ECO:0000313" key="3">
    <source>
        <dbReference type="Proteomes" id="UP001596302"/>
    </source>
</evidence>
<sequence length="48" mass="5206">MHRRAHYPDRLVPLVDDTAFWVGALIGVATLVAVGLFLTSLFILGGLL</sequence>
<protein>
    <submittedName>
        <fullName evidence="2">Uncharacterized protein</fullName>
    </submittedName>
</protein>
<dbReference type="EMBL" id="JBHSQW010000002">
    <property type="protein sequence ID" value="MFC5992905.1"/>
    <property type="molecule type" value="Genomic_DNA"/>
</dbReference>
<keyword evidence="1" id="KW-0472">Membrane</keyword>
<proteinExistence type="predicted"/>
<evidence type="ECO:0000313" key="2">
    <source>
        <dbReference type="EMBL" id="MFC5992905.1"/>
    </source>
</evidence>